<dbReference type="STRING" id="1033810.HLPCO_002523"/>
<comment type="caution">
    <text evidence="2">The sequence shown here is derived from an EMBL/GenBank/DDBJ whole genome shotgun (WGS) entry which is preliminary data.</text>
</comment>
<gene>
    <name evidence="2" type="ORF">HLPCO_002523</name>
</gene>
<evidence type="ECO:0000256" key="1">
    <source>
        <dbReference type="SAM" id="Phobius"/>
    </source>
</evidence>
<keyword evidence="3" id="KW-1185">Reference proteome</keyword>
<evidence type="ECO:0000313" key="2">
    <source>
        <dbReference type="EMBL" id="ERJ11401.1"/>
    </source>
</evidence>
<keyword evidence="1" id="KW-0812">Transmembrane</keyword>
<dbReference type="AlphaFoldDB" id="U2E953"/>
<reference evidence="2 3" key="2">
    <citation type="journal article" date="2013" name="PLoS ONE">
        <title>INDIGO - INtegrated Data Warehouse of MIcrobial GenOmes with Examples from the Red Sea Extremophiles.</title>
        <authorList>
            <person name="Alam I."/>
            <person name="Antunes A."/>
            <person name="Kamau A.A."/>
            <person name="Ba Alawi W."/>
            <person name="Kalkatawi M."/>
            <person name="Stingl U."/>
            <person name="Bajic V.B."/>
        </authorList>
    </citation>
    <scope>NUCLEOTIDE SEQUENCE [LARGE SCALE GENOMIC DNA]</scope>
    <source>
        <strain evidence="2 3">SSD-17B</strain>
    </source>
</reference>
<feature type="transmembrane region" description="Helical" evidence="1">
    <location>
        <begin position="12"/>
        <end position="35"/>
    </location>
</feature>
<protein>
    <submittedName>
        <fullName evidence="2">Uncharacterized protein</fullName>
    </submittedName>
</protein>
<evidence type="ECO:0000313" key="3">
    <source>
        <dbReference type="Proteomes" id="UP000005707"/>
    </source>
</evidence>
<sequence>MVTNLPMDNNDWIMVAVLVSQGIFFLGLIGIVYLMELRVKSRIKYCLENYLDNADQIIDKLKKYRYSTYNLTPKRNWKFYLKLAYQTLLTGEIEGSVSVEIDKIEVNVIPNKTNVFYKELESKDDQIKNLLQDEVLQSLEEVLAKCFVDFNKPFQIDPFEFQGEVKYITLKYPVYGQILNNSSYLFNTQLFKEPIKIGNCKIWIRENYLDLEGDLFIIDIEINAIDNNR</sequence>
<keyword evidence="1" id="KW-1133">Transmembrane helix</keyword>
<name>U2E953_9MOLU</name>
<keyword evidence="1" id="KW-0472">Membrane</keyword>
<dbReference type="Proteomes" id="UP000005707">
    <property type="component" value="Unassembled WGS sequence"/>
</dbReference>
<accession>U2E953</accession>
<dbReference type="EMBL" id="AFNU02000011">
    <property type="protein sequence ID" value="ERJ11401.1"/>
    <property type="molecule type" value="Genomic_DNA"/>
</dbReference>
<proteinExistence type="predicted"/>
<dbReference type="InParanoid" id="U2E953"/>
<organism evidence="2 3">
    <name type="scientific">Haloplasma contractile SSD-17B</name>
    <dbReference type="NCBI Taxonomy" id="1033810"/>
    <lineage>
        <taxon>Bacteria</taxon>
        <taxon>Bacillati</taxon>
        <taxon>Mycoplasmatota</taxon>
        <taxon>Mollicutes</taxon>
        <taxon>Haloplasmatales</taxon>
        <taxon>Haloplasmataceae</taxon>
        <taxon>Haloplasma</taxon>
    </lineage>
</organism>
<reference evidence="2 3" key="1">
    <citation type="journal article" date="2011" name="J. Bacteriol.">
        <title>Genome sequence of Haloplasma contractile, an unusual contractile bacterium from a deep-sea anoxic brine lake.</title>
        <authorList>
            <person name="Antunes A."/>
            <person name="Alam I."/>
            <person name="El Dorry H."/>
            <person name="Siam R."/>
            <person name="Robertson A."/>
            <person name="Bajic V.B."/>
            <person name="Stingl U."/>
        </authorList>
    </citation>
    <scope>NUCLEOTIDE SEQUENCE [LARGE SCALE GENOMIC DNA]</scope>
    <source>
        <strain evidence="2 3">SSD-17B</strain>
    </source>
</reference>